<dbReference type="AlphaFoldDB" id="A0A830DPM3"/>
<sequence length="91" mass="10215">TQMPLGGLPGPQILILTRHRQHFLFLRKTTRTKITIVQIHPRTLVKMSTTSSPAASQTDPSSGSLDPIFHLIRTFPFSFLRPFQTSPSHPP</sequence>
<feature type="non-terminal residue" evidence="1">
    <location>
        <position position="1"/>
    </location>
</feature>
<dbReference type="Proteomes" id="UP000653305">
    <property type="component" value="Unassembled WGS sequence"/>
</dbReference>
<protein>
    <submittedName>
        <fullName evidence="1">Uncharacterized protein</fullName>
    </submittedName>
</protein>
<comment type="caution">
    <text evidence="1">The sequence shown here is derived from an EMBL/GenBank/DDBJ whole genome shotgun (WGS) entry which is preliminary data.</text>
</comment>
<proteinExistence type="predicted"/>
<organism evidence="1 2">
    <name type="scientific">Phtheirospermum japonicum</name>
    <dbReference type="NCBI Taxonomy" id="374723"/>
    <lineage>
        <taxon>Eukaryota</taxon>
        <taxon>Viridiplantae</taxon>
        <taxon>Streptophyta</taxon>
        <taxon>Embryophyta</taxon>
        <taxon>Tracheophyta</taxon>
        <taxon>Spermatophyta</taxon>
        <taxon>Magnoliopsida</taxon>
        <taxon>eudicotyledons</taxon>
        <taxon>Gunneridae</taxon>
        <taxon>Pentapetalae</taxon>
        <taxon>asterids</taxon>
        <taxon>lamiids</taxon>
        <taxon>Lamiales</taxon>
        <taxon>Orobanchaceae</taxon>
        <taxon>Orobanchaceae incertae sedis</taxon>
        <taxon>Phtheirospermum</taxon>
    </lineage>
</organism>
<accession>A0A830DPM3</accession>
<gene>
    <name evidence="1" type="ORF">PHJA_003006600</name>
</gene>
<reference evidence="1" key="1">
    <citation type="submission" date="2020-07" db="EMBL/GenBank/DDBJ databases">
        <title>Ethylene signaling mediates host invasion by parasitic plants.</title>
        <authorList>
            <person name="Yoshida S."/>
        </authorList>
    </citation>
    <scope>NUCLEOTIDE SEQUENCE</scope>
    <source>
        <strain evidence="1">Okayama</strain>
    </source>
</reference>
<dbReference type="EMBL" id="BMAC01007669">
    <property type="protein sequence ID" value="GFQ08626.1"/>
    <property type="molecule type" value="Genomic_DNA"/>
</dbReference>
<evidence type="ECO:0000313" key="1">
    <source>
        <dbReference type="EMBL" id="GFQ08626.1"/>
    </source>
</evidence>
<keyword evidence="2" id="KW-1185">Reference proteome</keyword>
<evidence type="ECO:0000313" key="2">
    <source>
        <dbReference type="Proteomes" id="UP000653305"/>
    </source>
</evidence>
<name>A0A830DPM3_9LAMI</name>